<dbReference type="InterPro" id="IPR027417">
    <property type="entry name" value="P-loop_NTPase"/>
</dbReference>
<sequence>MKKIIIIGHSTSGYQSVEELFQVAGMSPALPSKRDGMTPQEIDSVLKKVIFSPSHSSKELLPAKRYQSKRQAKKIAQKFDVVQSSIVPAETLINPIWDHLALDLMLGNLDQSFWGWSNPNALDTLEYWQRIDPEIYFVFVYDNPHSVLLQYTEEEILLLDDKKITEKLDTWAKYNKKMLNAFEKFQDRSVLISSKQLIEFSENSIRTVYDQIQAPIDLESRELTLDLVRNNISSNNKYINTFLVECIINNYSDMILIYENLQESADLPYLSKMDIKNGMVLQSWKEIIKDKIFFQSQIKEKNKLLSQYKEEYSIREKFESANKVILAQLHLTQDLLEKELLIKQEMEKNSSIYRQRLDVYESDKIDLTSKLRSLENDKKELQSKLNNLENDNKNLQSILEHVENSYNNVSNNVENIRAQLTLTETENQNLILQLHLTQDELEKQYSVISSLQKPIYLGAADRIKSEMPYRLGKKMIEASKSLKGWLTMPCLLKKEANKVKEEQEKSEGLKYINIEEYADFSDAEKVKKHLSYKLGVKLLKNIRKPYLWIFIPFSLLSTIYLFRKN</sequence>
<dbReference type="RefSeq" id="WP_237610886.1">
    <property type="nucleotide sequence ID" value="NZ_CP031858.1"/>
</dbReference>
<organism evidence="3">
    <name type="scientific">Actinobacillus pleuropneumoniae</name>
    <name type="common">Haemophilus pleuropneumoniae</name>
    <dbReference type="NCBI Taxonomy" id="715"/>
    <lineage>
        <taxon>Bacteria</taxon>
        <taxon>Pseudomonadati</taxon>
        <taxon>Pseudomonadota</taxon>
        <taxon>Gammaproteobacteria</taxon>
        <taxon>Pasteurellales</taxon>
        <taxon>Pasteurellaceae</taxon>
        <taxon>Actinobacillus</taxon>
    </lineage>
</organism>
<keyword evidence="2" id="KW-1133">Transmembrane helix</keyword>
<dbReference type="EMBL" id="KX907602">
    <property type="protein sequence ID" value="APW29087.1"/>
    <property type="molecule type" value="Genomic_DNA"/>
</dbReference>
<proteinExistence type="predicted"/>
<keyword evidence="1" id="KW-0175">Coiled coil</keyword>
<evidence type="ECO:0000256" key="1">
    <source>
        <dbReference type="SAM" id="Coils"/>
    </source>
</evidence>
<keyword evidence="2" id="KW-0472">Membrane</keyword>
<protein>
    <submittedName>
        <fullName evidence="3">Capsular polysaccharide biosynthesis protein Cps16B</fullName>
    </submittedName>
</protein>
<dbReference type="Gene3D" id="3.40.50.300">
    <property type="entry name" value="P-loop containing nucleotide triphosphate hydrolases"/>
    <property type="match status" value="1"/>
</dbReference>
<dbReference type="AlphaFoldDB" id="A0A1P8J7Y1"/>
<evidence type="ECO:0000313" key="3">
    <source>
        <dbReference type="EMBL" id="APW29087.1"/>
    </source>
</evidence>
<feature type="transmembrane region" description="Helical" evidence="2">
    <location>
        <begin position="545"/>
        <end position="562"/>
    </location>
</feature>
<evidence type="ECO:0000256" key="2">
    <source>
        <dbReference type="SAM" id="Phobius"/>
    </source>
</evidence>
<feature type="coiled-coil region" evidence="1">
    <location>
        <begin position="343"/>
        <end position="433"/>
    </location>
</feature>
<accession>A0A1P8J7Y1</accession>
<dbReference type="SUPFAM" id="SSF52540">
    <property type="entry name" value="P-loop containing nucleoside triphosphate hydrolases"/>
    <property type="match status" value="1"/>
</dbReference>
<gene>
    <name evidence="3" type="primary">cps16B</name>
</gene>
<name>A0A1P8J7Y1_ACTPL</name>
<reference evidence="3" key="1">
    <citation type="journal article" date="2017" name="J. Clin. Microbiol.">
        <title>A unique capsule locus in the newly designated Actinobacillus pleuropneumoniae serovar 16 and development of a diagnostic PCR.</title>
        <authorList>
            <person name="Bosse J.T."/>
            <person name="Li Y."/>
            <person name="Sarkozi R."/>
            <person name="Gottschalk M."/>
            <person name="Angen O."/>
            <person name="Nedbalcova K."/>
            <person name="Rycroft A.N."/>
            <person name="Fodor L."/>
            <person name="Langford P.R."/>
        </authorList>
    </citation>
    <scope>NUCLEOTIDE SEQUENCE</scope>
    <source>
        <strain evidence="3">A85/4</strain>
    </source>
</reference>
<keyword evidence="2" id="KW-0812">Transmembrane</keyword>